<dbReference type="InterPro" id="IPR049065">
    <property type="entry name" value="Nakanori"/>
</dbReference>
<organism evidence="1 2">
    <name type="scientific">Lactuca virosa</name>
    <dbReference type="NCBI Taxonomy" id="75947"/>
    <lineage>
        <taxon>Eukaryota</taxon>
        <taxon>Viridiplantae</taxon>
        <taxon>Streptophyta</taxon>
        <taxon>Embryophyta</taxon>
        <taxon>Tracheophyta</taxon>
        <taxon>Spermatophyta</taxon>
        <taxon>Magnoliopsida</taxon>
        <taxon>eudicotyledons</taxon>
        <taxon>Gunneridae</taxon>
        <taxon>Pentapetalae</taxon>
        <taxon>asterids</taxon>
        <taxon>campanulids</taxon>
        <taxon>Asterales</taxon>
        <taxon>Asteraceae</taxon>
        <taxon>Cichorioideae</taxon>
        <taxon>Cichorieae</taxon>
        <taxon>Lactucinae</taxon>
        <taxon>Lactuca</taxon>
    </lineage>
</organism>
<dbReference type="InterPro" id="IPR053085">
    <property type="entry name" value="Jasmonate-induced_protein"/>
</dbReference>
<evidence type="ECO:0008006" key="3">
    <source>
        <dbReference type="Google" id="ProtNLM"/>
    </source>
</evidence>
<dbReference type="EMBL" id="CAKMRJ010005745">
    <property type="protein sequence ID" value="CAH1453684.1"/>
    <property type="molecule type" value="Genomic_DNA"/>
</dbReference>
<dbReference type="InterPro" id="IPR015926">
    <property type="entry name" value="Cytolysin/lectin"/>
</dbReference>
<evidence type="ECO:0000313" key="1">
    <source>
        <dbReference type="EMBL" id="CAH1453684.1"/>
    </source>
</evidence>
<dbReference type="AlphaFoldDB" id="A0AAU9PU37"/>
<dbReference type="Pfam" id="PF21230">
    <property type="entry name" value="Nakanori"/>
    <property type="match status" value="1"/>
</dbReference>
<dbReference type="PANTHER" id="PTHR36482:SF7">
    <property type="entry name" value="OS04G0308500 PROTEIN"/>
    <property type="match status" value="1"/>
</dbReference>
<gene>
    <name evidence="1" type="ORF">LVIROSA_LOCUS38911</name>
</gene>
<name>A0AAU9PU37_9ASTR</name>
<proteinExistence type="predicted"/>
<reference evidence="1 2" key="1">
    <citation type="submission" date="2022-01" db="EMBL/GenBank/DDBJ databases">
        <authorList>
            <person name="Xiong W."/>
            <person name="Schranz E."/>
        </authorList>
    </citation>
    <scope>NUCLEOTIDE SEQUENCE [LARGE SCALE GENOMIC DNA]</scope>
</reference>
<dbReference type="PANTHER" id="PTHR36482">
    <property type="entry name" value="OSJNBA0024J22.15 PROTEIN"/>
    <property type="match status" value="1"/>
</dbReference>
<dbReference type="SUPFAM" id="SSF63724">
    <property type="entry name" value="Cytolysin/lectin"/>
    <property type="match status" value="1"/>
</dbReference>
<protein>
    <recommendedName>
        <fullName evidence="3">Neprosin domain-containing protein</fullName>
    </recommendedName>
</protein>
<accession>A0AAU9PU37</accession>
<keyword evidence="2" id="KW-1185">Reference proteome</keyword>
<dbReference type="Proteomes" id="UP001157418">
    <property type="component" value="Unassembled WGS sequence"/>
</dbReference>
<evidence type="ECO:0000313" key="2">
    <source>
        <dbReference type="Proteomes" id="UP001157418"/>
    </source>
</evidence>
<sequence length="205" mass="22180">MAPVTTVRVFGKPITHAHHGSRHQRALAALKNMHADGKSDQATQLTNELKKTTPATVSTTIGKVYNATGDEVKYVTVKNWSGSVVGTYPVSIMNGQWAVFQHVGTKGKDRQGSVAAVVYGIEDLADMMIAWNNPWKTATGGNNNAYCEMNGPGYFGDSYDWDAAYQKLLKSEIETTTTMSGYGTKVSIEAGGNAPIYTAIFYVET</sequence>
<comment type="caution">
    <text evidence="1">The sequence shown here is derived from an EMBL/GenBank/DDBJ whole genome shotgun (WGS) entry which is preliminary data.</text>
</comment>